<protein>
    <submittedName>
        <fullName evidence="1">Uncharacterized protein</fullName>
    </submittedName>
</protein>
<proteinExistence type="predicted"/>
<name>A0A0F7L3Z2_9VIRU</name>
<dbReference type="EMBL" id="KR029585">
    <property type="protein sequence ID" value="AKH46670.1"/>
    <property type="molecule type" value="Genomic_DNA"/>
</dbReference>
<reference evidence="1" key="1">
    <citation type="journal article" date="2015" name="Front. Microbiol.">
        <title>Combining genomic sequencing methods to explore viral diversity and reveal potential virus-host interactions.</title>
        <authorList>
            <person name="Chow C.E."/>
            <person name="Winget D.M."/>
            <person name="White R.A.III."/>
            <person name="Hallam S.J."/>
            <person name="Suttle C.A."/>
        </authorList>
    </citation>
    <scope>NUCLEOTIDE SEQUENCE</scope>
    <source>
        <strain evidence="1">Anoxic2_1</strain>
    </source>
</reference>
<accession>A0A0F7L3Z2</accession>
<evidence type="ECO:0000313" key="1">
    <source>
        <dbReference type="EMBL" id="AKH46670.1"/>
    </source>
</evidence>
<sequence length="421" mass="48811">MLPRGETALDLLEDRLRHEIGKEHLRRRIGSVRPGEVAPGPLFQQSGTSSALEPAPLAVVTERDGQLAQALVQERVRPRVRCSLFVRRLVRRGTLDGLLRELFGHRRARGRHTRRRHWRPRRYPDGYRRRLRAHWRRRWRRFRLHRARRRIVQLAFHIWQAEDASNHVGECGSVCRGGRLVDFFPAVRVDRNGPRVMLGLATRRVTQKVTRMQRPAFGRFAHQRDQNQPVTPQQRATDRDELLRGAVRIAGVAIPRVLRQNRRIRLRRKQRRIQFVRCRRAHFLALPLMMLIFSPPAVYSTPGTWSGTVSTSPVPMSISSRLSPSMMSRNPVSLRRRSTLSTPATSAASSSLNCSRNQANVRSSFCTLARPFERRHWSRIVVCGSRRLILLVRCSPSPQLRMTGRNRYSARRSFDFARSTS</sequence>
<organism evidence="1">
    <name type="scientific">uncultured marine virus</name>
    <dbReference type="NCBI Taxonomy" id="186617"/>
    <lineage>
        <taxon>Viruses</taxon>
        <taxon>environmental samples</taxon>
    </lineage>
</organism>
<reference evidence="1" key="2">
    <citation type="submission" date="2015-03" db="EMBL/GenBank/DDBJ databases">
        <authorList>
            <person name="Chow C.-E.T."/>
            <person name="Winget D.M."/>
            <person name="White R.A.III."/>
            <person name="Hallam S.J."/>
            <person name="Suttle C.A."/>
        </authorList>
    </citation>
    <scope>NUCLEOTIDE SEQUENCE</scope>
    <source>
        <strain evidence="1">Anoxic2_1</strain>
    </source>
</reference>